<keyword evidence="1" id="KW-0808">Transferase</keyword>
<keyword evidence="2" id="KW-1185">Reference proteome</keyword>
<reference evidence="1" key="1">
    <citation type="submission" date="2022-04" db="EMBL/GenBank/DDBJ databases">
        <title>Genome of the entomopathogenic fungus Entomophthora muscae.</title>
        <authorList>
            <person name="Elya C."/>
            <person name="Lovett B.R."/>
            <person name="Lee E."/>
            <person name="Macias A.M."/>
            <person name="Hajek A.E."/>
            <person name="De Bivort B.L."/>
            <person name="Kasson M.T."/>
            <person name="De Fine Licht H.H."/>
            <person name="Stajich J.E."/>
        </authorList>
    </citation>
    <scope>NUCLEOTIDE SEQUENCE</scope>
    <source>
        <strain evidence="1">Berkeley</strain>
    </source>
</reference>
<keyword evidence="1" id="KW-0418">Kinase</keyword>
<gene>
    <name evidence="1" type="primary">HRK1_10</name>
    <name evidence="1" type="ORF">DSO57_1039378</name>
</gene>
<proteinExistence type="predicted"/>
<evidence type="ECO:0000313" key="1">
    <source>
        <dbReference type="EMBL" id="KAJ9059644.1"/>
    </source>
</evidence>
<organism evidence="1 2">
    <name type="scientific">Entomophthora muscae</name>
    <dbReference type="NCBI Taxonomy" id="34485"/>
    <lineage>
        <taxon>Eukaryota</taxon>
        <taxon>Fungi</taxon>
        <taxon>Fungi incertae sedis</taxon>
        <taxon>Zoopagomycota</taxon>
        <taxon>Entomophthoromycotina</taxon>
        <taxon>Entomophthoromycetes</taxon>
        <taxon>Entomophthorales</taxon>
        <taxon>Entomophthoraceae</taxon>
        <taxon>Entomophthora</taxon>
    </lineage>
</organism>
<name>A0ACC2SBC1_9FUNG</name>
<keyword evidence="1" id="KW-0723">Serine/threonine-protein kinase</keyword>
<accession>A0ACC2SBC1</accession>
<comment type="caution">
    <text evidence="1">The sequence shown here is derived from an EMBL/GenBank/DDBJ whole genome shotgun (WGS) entry which is preliminary data.</text>
</comment>
<dbReference type="EMBL" id="QTSX02005616">
    <property type="protein sequence ID" value="KAJ9059644.1"/>
    <property type="molecule type" value="Genomic_DNA"/>
</dbReference>
<protein>
    <submittedName>
        <fullName evidence="1">Serine/threonine protein kinase</fullName>
    </submittedName>
</protein>
<evidence type="ECO:0000313" key="2">
    <source>
        <dbReference type="Proteomes" id="UP001165960"/>
    </source>
</evidence>
<dbReference type="Proteomes" id="UP001165960">
    <property type="component" value="Unassembled WGS sequence"/>
</dbReference>
<sequence length="336" mass="36865">MLFLAKPTECLAHPVDILLTHRPTTKGGYEVSPTQSALPRPAEDVSSPTQLNFLSLDDPNKPRTTTYLLQYLNSPVLKLSRTSLNSRYTRLNVRLALGAGTQVVESLLDFRLFLAKPIYQVSASAVDIGTSLQHENVLGIIDIVSHENQIMIITEFCTRDLLSVAQYARPTTAQILDIMQQLASGMHYLHLRGIAHRDLKLENIYMAGEVPKIAGLGCALVAASDRNPSSSVGKFGSKPYLAPEVHDKVPYNAYLADLWALGIILVGLCTGRFPWTCTQSDPNFARFQKSPRSYLQGLGLSRDKLLLALLLLVPDPAHRADSATLLRALGLPDPSI</sequence>